<dbReference type="Gene3D" id="1.25.50.20">
    <property type="match status" value="1"/>
</dbReference>
<reference evidence="5" key="1">
    <citation type="submission" date="2025-08" db="UniProtKB">
        <authorList>
            <consortium name="RefSeq"/>
        </authorList>
    </citation>
    <scope>IDENTIFICATION</scope>
    <source>
        <tissue evidence="5">Tentacle</tissue>
    </source>
</reference>
<dbReference type="Proteomes" id="UP000515163">
    <property type="component" value="Unplaced"/>
</dbReference>
<feature type="domain" description="ERAP1-like C-terminal" evidence="3">
    <location>
        <begin position="9"/>
        <end position="149"/>
    </location>
</feature>
<gene>
    <name evidence="5" type="primary">LOC116293747</name>
</gene>
<dbReference type="OrthoDB" id="6018855at2759"/>
<keyword evidence="2" id="KW-0031">Aminopeptidase</keyword>
<sequence length="187" mass="21664">MQLIVLYSITPALRQLVYYYGVRQGDQKDWQKVLEAVQTTTVPSEIQPLLMGLAGSSKEDALLNYLKLGQNQSIVKQQFAKYMYDFVANRNPVGHKVALNFILPRADLMGHLPVVSKRFSTTYRMQQLKDYIEKNLNGEEMLRQFKKALELVRLNGAWLEAHEKDLANWLDWYTVKYNLAADDGLYE</sequence>
<dbReference type="GO" id="GO:0005737">
    <property type="term" value="C:cytoplasm"/>
    <property type="evidence" value="ECO:0007669"/>
    <property type="project" value="TreeGrafter"/>
</dbReference>
<dbReference type="RefSeq" id="XP_031557067.1">
    <property type="nucleotide sequence ID" value="XM_031701207.1"/>
</dbReference>
<dbReference type="PANTHER" id="PTHR11533:SF276">
    <property type="entry name" value="GLUTAMYL AMINOPEPTIDASE"/>
    <property type="match status" value="1"/>
</dbReference>
<dbReference type="GO" id="GO:0008270">
    <property type="term" value="F:zinc ion binding"/>
    <property type="evidence" value="ECO:0007669"/>
    <property type="project" value="TreeGrafter"/>
</dbReference>
<accession>A0A6P8HWU7</accession>
<name>A0A6P8HWU7_ACTTE</name>
<dbReference type="InParanoid" id="A0A6P8HWU7"/>
<dbReference type="GO" id="GO:0005615">
    <property type="term" value="C:extracellular space"/>
    <property type="evidence" value="ECO:0007669"/>
    <property type="project" value="TreeGrafter"/>
</dbReference>
<evidence type="ECO:0000259" key="3">
    <source>
        <dbReference type="Pfam" id="PF11838"/>
    </source>
</evidence>
<comment type="similarity">
    <text evidence="1">Belongs to the peptidase M1 family.</text>
</comment>
<dbReference type="InterPro" id="IPR024571">
    <property type="entry name" value="ERAP1-like_C_dom"/>
</dbReference>
<dbReference type="KEGG" id="aten:116293747"/>
<proteinExistence type="inferred from homology"/>
<evidence type="ECO:0000256" key="2">
    <source>
        <dbReference type="ARBA" id="ARBA00022438"/>
    </source>
</evidence>
<dbReference type="AlphaFoldDB" id="A0A6P8HWU7"/>
<dbReference type="GeneID" id="116293747"/>
<protein>
    <submittedName>
        <fullName evidence="5">Aminopeptidase N-like</fullName>
    </submittedName>
</protein>
<dbReference type="GO" id="GO:0042277">
    <property type="term" value="F:peptide binding"/>
    <property type="evidence" value="ECO:0007669"/>
    <property type="project" value="TreeGrafter"/>
</dbReference>
<keyword evidence="2" id="KW-0378">Hydrolase</keyword>
<keyword evidence="4" id="KW-1185">Reference proteome</keyword>
<dbReference type="GO" id="GO:0070006">
    <property type="term" value="F:metalloaminopeptidase activity"/>
    <property type="evidence" value="ECO:0007669"/>
    <property type="project" value="TreeGrafter"/>
</dbReference>
<evidence type="ECO:0000313" key="5">
    <source>
        <dbReference type="RefSeq" id="XP_031557067.1"/>
    </source>
</evidence>
<dbReference type="PANTHER" id="PTHR11533">
    <property type="entry name" value="PROTEASE M1 ZINC METALLOPROTEASE"/>
    <property type="match status" value="1"/>
</dbReference>
<dbReference type="Pfam" id="PF11838">
    <property type="entry name" value="ERAP1_C"/>
    <property type="match status" value="1"/>
</dbReference>
<evidence type="ECO:0000256" key="1">
    <source>
        <dbReference type="ARBA" id="ARBA00010136"/>
    </source>
</evidence>
<organism evidence="4 5">
    <name type="scientific">Actinia tenebrosa</name>
    <name type="common">Australian red waratah sea anemone</name>
    <dbReference type="NCBI Taxonomy" id="6105"/>
    <lineage>
        <taxon>Eukaryota</taxon>
        <taxon>Metazoa</taxon>
        <taxon>Cnidaria</taxon>
        <taxon>Anthozoa</taxon>
        <taxon>Hexacorallia</taxon>
        <taxon>Actiniaria</taxon>
        <taxon>Actiniidae</taxon>
        <taxon>Actinia</taxon>
    </lineage>
</organism>
<dbReference type="InterPro" id="IPR050344">
    <property type="entry name" value="Peptidase_M1_aminopeptidases"/>
</dbReference>
<evidence type="ECO:0000313" key="4">
    <source>
        <dbReference type="Proteomes" id="UP000515163"/>
    </source>
</evidence>
<dbReference type="GO" id="GO:0043171">
    <property type="term" value="P:peptide catabolic process"/>
    <property type="evidence" value="ECO:0007669"/>
    <property type="project" value="TreeGrafter"/>
</dbReference>
<dbReference type="GO" id="GO:0016020">
    <property type="term" value="C:membrane"/>
    <property type="evidence" value="ECO:0007669"/>
    <property type="project" value="TreeGrafter"/>
</dbReference>
<dbReference type="GO" id="GO:0006508">
    <property type="term" value="P:proteolysis"/>
    <property type="evidence" value="ECO:0007669"/>
    <property type="project" value="TreeGrafter"/>
</dbReference>
<keyword evidence="2" id="KW-0645">Protease</keyword>